<sequence>MLARNETIFKWALYAGATAVFFLLQGAVLQRITLWGVIPFVFPILVAVLGMYEGPLPASVYALTVGVLCDLLLPASIPCFYTLIFPAAGLCAALISQSLLPAGFLCGVVTSVLSFLLTDAFHCIVLWAGGKAAWAAGAQVFLREVCVSILLVVPVVLLFSAVFRRTHLDD</sequence>
<reference evidence="3" key="1">
    <citation type="submission" date="2018-12" db="EMBL/GenBank/DDBJ databases">
        <title>Dusodibacter welbiota gen. nov., sp. nov., isolated from human faeces and emended description of the Oscillibacter genus.</title>
        <authorList>
            <person name="Le Roy T."/>
            <person name="Van der Smissen P."/>
            <person name="Delzenne N."/>
            <person name="Muccioli G."/>
            <person name="Collet J.F."/>
            <person name="Cani P.D."/>
        </authorList>
    </citation>
    <scope>NUCLEOTIDE SEQUENCE [LARGE SCALE GENOMIC DNA]</scope>
    <source>
        <strain evidence="3">J115</strain>
    </source>
</reference>
<dbReference type="RefSeq" id="WP_136891309.1">
    <property type="nucleotide sequence ID" value="NZ_CP034413.3"/>
</dbReference>
<gene>
    <name evidence="2" type="ORF">EIO64_10155</name>
</gene>
<keyword evidence="1" id="KW-0472">Membrane</keyword>
<evidence type="ECO:0000313" key="2">
    <source>
        <dbReference type="EMBL" id="QCI59534.1"/>
    </source>
</evidence>
<dbReference type="KEGG" id="obj:EIO64_10155"/>
<evidence type="ECO:0000256" key="1">
    <source>
        <dbReference type="SAM" id="Phobius"/>
    </source>
</evidence>
<dbReference type="EMBL" id="CP034413">
    <property type="protein sequence ID" value="QCI59534.1"/>
    <property type="molecule type" value="Genomic_DNA"/>
</dbReference>
<dbReference type="AlphaFoldDB" id="A0A4D7AIV2"/>
<feature type="transmembrane region" description="Helical" evidence="1">
    <location>
        <begin position="102"/>
        <end position="128"/>
    </location>
</feature>
<accession>A0A4D7AIV2</accession>
<organism evidence="2 3">
    <name type="scientific">Dysosmobacter welbionis</name>
    <dbReference type="NCBI Taxonomy" id="2093857"/>
    <lineage>
        <taxon>Bacteria</taxon>
        <taxon>Bacillati</taxon>
        <taxon>Bacillota</taxon>
        <taxon>Clostridia</taxon>
        <taxon>Eubacteriales</taxon>
        <taxon>Oscillospiraceae</taxon>
        <taxon>Dysosmobacter</taxon>
    </lineage>
</organism>
<feature type="transmembrane region" description="Helical" evidence="1">
    <location>
        <begin position="140"/>
        <end position="163"/>
    </location>
</feature>
<evidence type="ECO:0008006" key="4">
    <source>
        <dbReference type="Google" id="ProtNLM"/>
    </source>
</evidence>
<dbReference type="Proteomes" id="UP000298642">
    <property type="component" value="Chromosome"/>
</dbReference>
<keyword evidence="3" id="KW-1185">Reference proteome</keyword>
<keyword evidence="1" id="KW-0812">Transmembrane</keyword>
<name>A0A4D7AIV2_9FIRM</name>
<feature type="transmembrane region" description="Helical" evidence="1">
    <location>
        <begin position="34"/>
        <end position="52"/>
    </location>
</feature>
<keyword evidence="1" id="KW-1133">Transmembrane helix</keyword>
<protein>
    <recommendedName>
        <fullName evidence="4">Rod shape-determining protein MreD</fullName>
    </recommendedName>
</protein>
<proteinExistence type="predicted"/>
<evidence type="ECO:0000313" key="3">
    <source>
        <dbReference type="Proteomes" id="UP000298642"/>
    </source>
</evidence>
<feature type="transmembrane region" description="Helical" evidence="1">
    <location>
        <begin position="12"/>
        <end position="29"/>
    </location>
</feature>
<feature type="transmembrane region" description="Helical" evidence="1">
    <location>
        <begin position="72"/>
        <end position="95"/>
    </location>
</feature>